<accession>A0AAV6YR81</accession>
<name>A0AAV6YR81_ENGPU</name>
<keyword evidence="2" id="KW-1185">Reference proteome</keyword>
<comment type="caution">
    <text evidence="1">The sequence shown here is derived from an EMBL/GenBank/DDBJ whole genome shotgun (WGS) entry which is preliminary data.</text>
</comment>
<dbReference type="AlphaFoldDB" id="A0AAV6YR81"/>
<proteinExistence type="predicted"/>
<evidence type="ECO:0000313" key="1">
    <source>
        <dbReference type="EMBL" id="KAG8538240.1"/>
    </source>
</evidence>
<reference evidence="1" key="1">
    <citation type="thesis" date="2020" institute="ProQuest LLC" country="789 East Eisenhower Parkway, Ann Arbor, MI, USA">
        <title>Comparative Genomics and Chromosome Evolution.</title>
        <authorList>
            <person name="Mudd A.B."/>
        </authorList>
    </citation>
    <scope>NUCLEOTIDE SEQUENCE</scope>
    <source>
        <strain evidence="1">237g6f4</strain>
        <tissue evidence="1">Blood</tissue>
    </source>
</reference>
<dbReference type="Proteomes" id="UP000824782">
    <property type="component" value="Unassembled WGS sequence"/>
</dbReference>
<organism evidence="1 2">
    <name type="scientific">Engystomops pustulosus</name>
    <name type="common">Tungara frog</name>
    <name type="synonym">Physalaemus pustulosus</name>
    <dbReference type="NCBI Taxonomy" id="76066"/>
    <lineage>
        <taxon>Eukaryota</taxon>
        <taxon>Metazoa</taxon>
        <taxon>Chordata</taxon>
        <taxon>Craniata</taxon>
        <taxon>Vertebrata</taxon>
        <taxon>Euteleostomi</taxon>
        <taxon>Amphibia</taxon>
        <taxon>Batrachia</taxon>
        <taxon>Anura</taxon>
        <taxon>Neobatrachia</taxon>
        <taxon>Hyloidea</taxon>
        <taxon>Leptodactylidae</taxon>
        <taxon>Leiuperinae</taxon>
        <taxon>Engystomops</taxon>
    </lineage>
</organism>
<evidence type="ECO:0000313" key="2">
    <source>
        <dbReference type="Proteomes" id="UP000824782"/>
    </source>
</evidence>
<sequence>MDVTLSAREERSRGVRDPCRCESIKKTRHMWMSCCVLVVRQDLCHPVVVKSPGIDVLLLRNVERLCSVYECYFDTTQGNIMKSKSWDQAE</sequence>
<gene>
    <name evidence="1" type="ORF">GDO81_023043</name>
</gene>
<protein>
    <submittedName>
        <fullName evidence="1">Uncharacterized protein</fullName>
    </submittedName>
</protein>
<dbReference type="EMBL" id="WNYA01022795">
    <property type="protein sequence ID" value="KAG8538240.1"/>
    <property type="molecule type" value="Genomic_DNA"/>
</dbReference>